<proteinExistence type="predicted"/>
<gene>
    <name evidence="3" type="ORF">AMC99_02725</name>
</gene>
<dbReference type="InterPro" id="IPR032876">
    <property type="entry name" value="J_dom"/>
</dbReference>
<dbReference type="PATRIC" id="fig|361183.4.peg.2679"/>
<dbReference type="Proteomes" id="UP000057938">
    <property type="component" value="Chromosome"/>
</dbReference>
<evidence type="ECO:0000259" key="2">
    <source>
        <dbReference type="Pfam" id="PF23666"/>
    </source>
</evidence>
<dbReference type="EMBL" id="CP012669">
    <property type="protein sequence ID" value="ALE17996.1"/>
    <property type="molecule type" value="Genomic_DNA"/>
</dbReference>
<dbReference type="InterPro" id="IPR056490">
    <property type="entry name" value="Rcc01698_C"/>
</dbReference>
<feature type="domain" description="Rcc01698-like C-terminal" evidence="2">
    <location>
        <begin position="483"/>
        <end position="578"/>
    </location>
</feature>
<accession>A0A0M3TB65</accession>
<organism evidence="3 4">
    <name type="scientific">Altererythrobacter epoxidivorans</name>
    <dbReference type="NCBI Taxonomy" id="361183"/>
    <lineage>
        <taxon>Bacteria</taxon>
        <taxon>Pseudomonadati</taxon>
        <taxon>Pseudomonadota</taxon>
        <taxon>Alphaproteobacteria</taxon>
        <taxon>Sphingomonadales</taxon>
        <taxon>Erythrobacteraceae</taxon>
        <taxon>Altererythrobacter</taxon>
    </lineage>
</organism>
<name>A0A0M3TB65_9SPHN</name>
<dbReference type="AlphaFoldDB" id="A0A0M3TB65"/>
<evidence type="ECO:0000313" key="4">
    <source>
        <dbReference type="Proteomes" id="UP000057938"/>
    </source>
</evidence>
<dbReference type="Pfam" id="PF23666">
    <property type="entry name" value="Rcc01698_C"/>
    <property type="match status" value="1"/>
</dbReference>
<sequence>MATLVLTAVGSILGGPIGGALGSIAGQQIDSAIGLGPKKIHGPRLKDLSVTTSSFGHPIARHFGKVRTAGTIIWATDLKEQRETSGGGKGKPKSTSYSYSVSFAVAISSRPIHSIGRIWADGKLLRGAAGDLKSPGIMRFHSGHRDQQADPLIASAESKCPAFRDCAYVVFEDLSLGDFGNRIPALNFEVIADAAREVMISDLVPDSIGSDRNGVLSGMVGYSDEGGPISTSLSQISEVFPLNFGLSGTSAKIASSLAGQSRLVQLDAARRAPAQASGEGQSEEVVQTRSNSSRAVPRALRYYDVGRDYQPGVQRALGQSTDHSDAAIELPAALEASTARSLCNHMVQQAKWRNELLTWPICDVDTDILPGKVVSLPDRAGNWLVKEWDWSEQGVDLSLERVLPNAPREIDAHKGDLKPPSDLHPLPTKLRFLELPWDGSGSSDDRQLFAALSSGEEWSGANLYYEFNGGLIPIGVGTAERVVQGSIQDSLPPSPSILFEREATIELQVEAADFNIRSTTMVGLLQGENRALVGDEVIQFLGAEQTGLLSWDLKGLLRGRGGTETSALAGHPPGTAFVLLDEVLQRLDGASIPYSAETRLAAIGFGDEQPVLADIEMFGQSRRPLAPVHLQRTEAVGGDVTFSWKRRARGQWQWTDFVDTALVEEREVYLVGVGSKFDPLRVWEIEKPHISFSKSELDALSAGYPGQSLWVCQVGTYSHSHPAILATFA</sequence>
<reference evidence="3 4" key="1">
    <citation type="submission" date="2015-09" db="EMBL/GenBank/DDBJ databases">
        <title>Complete genome sequence of a benzo[a]pyrene-degrading bacterium Altererythrobacter epoxidivorans CGMCC 1.7731T.</title>
        <authorList>
            <person name="Li Z."/>
            <person name="Cheng H."/>
            <person name="Huo Y."/>
            <person name="Xu X."/>
        </authorList>
    </citation>
    <scope>NUCLEOTIDE SEQUENCE [LARGE SCALE GENOMIC DNA]</scope>
    <source>
        <strain evidence="3 4">CGMCC 1.7731</strain>
    </source>
</reference>
<dbReference type="Pfam" id="PF13550">
    <property type="entry name" value="Phage-tail_3"/>
    <property type="match status" value="1"/>
</dbReference>
<feature type="domain" description="Tip attachment protein J" evidence="1">
    <location>
        <begin position="279"/>
        <end position="390"/>
    </location>
</feature>
<evidence type="ECO:0000313" key="3">
    <source>
        <dbReference type="EMBL" id="ALE17996.1"/>
    </source>
</evidence>
<protein>
    <submittedName>
        <fullName evidence="3">Host specificity protein</fullName>
    </submittedName>
</protein>
<dbReference type="KEGG" id="aep:AMC99_02725"/>
<keyword evidence="4" id="KW-1185">Reference proteome</keyword>
<dbReference type="STRING" id="361183.AMC99_02725"/>
<dbReference type="RefSeq" id="WP_061927278.1">
    <property type="nucleotide sequence ID" value="NZ_CP012669.1"/>
</dbReference>
<evidence type="ECO:0000259" key="1">
    <source>
        <dbReference type="Pfam" id="PF13550"/>
    </source>
</evidence>